<protein>
    <submittedName>
        <fullName evidence="1">Uncharacterized protein</fullName>
    </submittedName>
</protein>
<dbReference type="SUPFAM" id="SSF53474">
    <property type="entry name" value="alpha/beta-Hydrolases"/>
    <property type="match status" value="1"/>
</dbReference>
<dbReference type="PANTHER" id="PTHR47381">
    <property type="entry name" value="ALPHA/BETA-HYDROLASES SUPERFAMILY PROTEIN"/>
    <property type="match status" value="1"/>
</dbReference>
<sequence length="295" mass="32190">MSVSKNTLLIGGLNVNVYSLPSTSRPISVLFLLHGRTRSSADNEGVAEQLLKEISEKDRASSSNLDLLVVTFDHRNHGSREVNSLANIGWNEFGLNNDRHAVDMYSIQVGSALDVSFLIDFLPAFLYPNGERSIQQWSVSGVSLGGHSAWITLRNDPRVKVGIPIIGGADYLALMSKRAKTSGIQLKPPYLPESLRQVIEANDPVHAPYELSDSSNPFYGKKILALSGAEDLLVPFAATEPFFEKLNVGPNGVKKVILEAGVGHKCTTEMIHQMAEFIWKEVLAVPSHSTPISSL</sequence>
<dbReference type="Gene3D" id="3.40.50.1820">
    <property type="entry name" value="alpha/beta hydrolase"/>
    <property type="match status" value="1"/>
</dbReference>
<dbReference type="EMBL" id="JASBNA010000018">
    <property type="protein sequence ID" value="KAK7686123.1"/>
    <property type="molecule type" value="Genomic_DNA"/>
</dbReference>
<keyword evidence="2" id="KW-1185">Reference proteome</keyword>
<organism evidence="1 2">
    <name type="scientific">Cerrena zonata</name>
    <dbReference type="NCBI Taxonomy" id="2478898"/>
    <lineage>
        <taxon>Eukaryota</taxon>
        <taxon>Fungi</taxon>
        <taxon>Dikarya</taxon>
        <taxon>Basidiomycota</taxon>
        <taxon>Agaricomycotina</taxon>
        <taxon>Agaricomycetes</taxon>
        <taxon>Polyporales</taxon>
        <taxon>Cerrenaceae</taxon>
        <taxon>Cerrena</taxon>
    </lineage>
</organism>
<accession>A0AAW0FX99</accession>
<gene>
    <name evidence="1" type="ORF">QCA50_010935</name>
</gene>
<dbReference type="PANTHER" id="PTHR47381:SF3">
    <property type="entry name" value="ALPHA_BETA-HYDROLASES SUPERFAMILY PROTEIN"/>
    <property type="match status" value="1"/>
</dbReference>
<name>A0AAW0FX99_9APHY</name>
<proteinExistence type="predicted"/>
<comment type="caution">
    <text evidence="1">The sequence shown here is derived from an EMBL/GenBank/DDBJ whole genome shotgun (WGS) entry which is preliminary data.</text>
</comment>
<evidence type="ECO:0000313" key="1">
    <source>
        <dbReference type="EMBL" id="KAK7686123.1"/>
    </source>
</evidence>
<dbReference type="Proteomes" id="UP001385951">
    <property type="component" value="Unassembled WGS sequence"/>
</dbReference>
<reference evidence="1 2" key="1">
    <citation type="submission" date="2022-09" db="EMBL/GenBank/DDBJ databases">
        <authorList>
            <person name="Palmer J.M."/>
        </authorList>
    </citation>
    <scope>NUCLEOTIDE SEQUENCE [LARGE SCALE GENOMIC DNA]</scope>
    <source>
        <strain evidence="1 2">DSM 7382</strain>
    </source>
</reference>
<dbReference type="AlphaFoldDB" id="A0AAW0FX99"/>
<dbReference type="InterPro" id="IPR029058">
    <property type="entry name" value="AB_hydrolase_fold"/>
</dbReference>
<evidence type="ECO:0000313" key="2">
    <source>
        <dbReference type="Proteomes" id="UP001385951"/>
    </source>
</evidence>